<gene>
    <name evidence="2" type="ORF">OIU84_024951</name>
</gene>
<name>A0AAD6KIE0_9ROSI</name>
<accession>A0AAD6KIE0</accession>
<protein>
    <submittedName>
        <fullName evidence="2">Uncharacterized protein</fullName>
    </submittedName>
</protein>
<proteinExistence type="predicted"/>
<keyword evidence="3" id="KW-1185">Reference proteome</keyword>
<dbReference type="Proteomes" id="UP001162972">
    <property type="component" value="Chromosome 16"/>
</dbReference>
<evidence type="ECO:0000256" key="1">
    <source>
        <dbReference type="SAM" id="MobiDB-lite"/>
    </source>
</evidence>
<dbReference type="AlphaFoldDB" id="A0AAD6KIE0"/>
<organism evidence="2 3">
    <name type="scientific">Salix udensis</name>
    <dbReference type="NCBI Taxonomy" id="889485"/>
    <lineage>
        <taxon>Eukaryota</taxon>
        <taxon>Viridiplantae</taxon>
        <taxon>Streptophyta</taxon>
        <taxon>Embryophyta</taxon>
        <taxon>Tracheophyta</taxon>
        <taxon>Spermatophyta</taxon>
        <taxon>Magnoliopsida</taxon>
        <taxon>eudicotyledons</taxon>
        <taxon>Gunneridae</taxon>
        <taxon>Pentapetalae</taxon>
        <taxon>rosids</taxon>
        <taxon>fabids</taxon>
        <taxon>Malpighiales</taxon>
        <taxon>Salicaceae</taxon>
        <taxon>Saliceae</taxon>
        <taxon>Salix</taxon>
    </lineage>
</organism>
<dbReference type="EMBL" id="JAPFFJ010000006">
    <property type="protein sequence ID" value="KAJ6424074.1"/>
    <property type="molecule type" value="Genomic_DNA"/>
</dbReference>
<sequence>MASRDKKPTKPSSSRAGGIRTLSDLNRWSGPDSDNDDEDAPQEYYTVMARAILESLSIEKDGEGSWAFKNYTLGWRDGVETEEDEEEEAPVAILIPLSC</sequence>
<reference evidence="2 3" key="1">
    <citation type="journal article" date="2023" name="Int. J. Mol. Sci.">
        <title>De Novo Assembly and Annotation of 11 Diverse Shrub Willow (Salix) Genomes Reveals Novel Gene Organization in Sex-Linked Regions.</title>
        <authorList>
            <person name="Hyden B."/>
            <person name="Feng K."/>
            <person name="Yates T.B."/>
            <person name="Jawdy S."/>
            <person name="Cereghino C."/>
            <person name="Smart L.B."/>
            <person name="Muchero W."/>
        </authorList>
    </citation>
    <scope>NUCLEOTIDE SEQUENCE [LARGE SCALE GENOMIC DNA]</scope>
    <source>
        <tissue evidence="2">Shoot tip</tissue>
    </source>
</reference>
<comment type="caution">
    <text evidence="2">The sequence shown here is derived from an EMBL/GenBank/DDBJ whole genome shotgun (WGS) entry which is preliminary data.</text>
</comment>
<feature type="region of interest" description="Disordered" evidence="1">
    <location>
        <begin position="1"/>
        <end position="41"/>
    </location>
</feature>
<evidence type="ECO:0000313" key="2">
    <source>
        <dbReference type="EMBL" id="KAJ6424074.1"/>
    </source>
</evidence>
<evidence type="ECO:0000313" key="3">
    <source>
        <dbReference type="Proteomes" id="UP001162972"/>
    </source>
</evidence>